<dbReference type="InterPro" id="IPR016454">
    <property type="entry name" value="Cysteine_dSase"/>
</dbReference>
<dbReference type="InterPro" id="IPR015424">
    <property type="entry name" value="PyrdxlP-dep_Trfase"/>
</dbReference>
<comment type="catalytic activity">
    <reaction evidence="10">
        <text>(sulfur carrier)-H + L-cysteine = (sulfur carrier)-SH + L-alanine</text>
        <dbReference type="Rhea" id="RHEA:43892"/>
        <dbReference type="Rhea" id="RHEA-COMP:14737"/>
        <dbReference type="Rhea" id="RHEA-COMP:14739"/>
        <dbReference type="ChEBI" id="CHEBI:29917"/>
        <dbReference type="ChEBI" id="CHEBI:35235"/>
        <dbReference type="ChEBI" id="CHEBI:57972"/>
        <dbReference type="ChEBI" id="CHEBI:64428"/>
        <dbReference type="EC" id="2.8.1.7"/>
    </reaction>
</comment>
<dbReference type="InterPro" id="IPR015422">
    <property type="entry name" value="PyrdxlP-dep_Trfase_small"/>
</dbReference>
<comment type="similarity">
    <text evidence="3">Belongs to the class-V pyridoxal-phosphate-dependent aminotransferase family. NifS/IscS subfamily.</text>
</comment>
<proteinExistence type="inferred from homology"/>
<evidence type="ECO:0000256" key="7">
    <source>
        <dbReference type="ARBA" id="ARBA00022898"/>
    </source>
</evidence>
<keyword evidence="12" id="KW-0032">Aminotransferase</keyword>
<protein>
    <recommendedName>
        <fullName evidence="4">Cysteine desulfurase</fullName>
    </recommendedName>
</protein>
<gene>
    <name evidence="12" type="ORF">DDZ18_06310</name>
</gene>
<keyword evidence="6" id="KW-0479">Metal-binding</keyword>
<dbReference type="Gene3D" id="1.10.260.50">
    <property type="match status" value="1"/>
</dbReference>
<dbReference type="InterPro" id="IPR000192">
    <property type="entry name" value="Aminotrans_V_dom"/>
</dbReference>
<evidence type="ECO:0000256" key="1">
    <source>
        <dbReference type="ARBA" id="ARBA00001933"/>
    </source>
</evidence>
<evidence type="ECO:0000256" key="8">
    <source>
        <dbReference type="ARBA" id="ARBA00023004"/>
    </source>
</evidence>
<evidence type="ECO:0000256" key="10">
    <source>
        <dbReference type="ARBA" id="ARBA00050776"/>
    </source>
</evidence>
<dbReference type="InterPro" id="IPR015421">
    <property type="entry name" value="PyrdxlP-dep_Trfase_major"/>
</dbReference>
<name>A0A2U2BTG8_9PROT</name>
<keyword evidence="5 12" id="KW-0808">Transferase</keyword>
<dbReference type="GO" id="GO:0051536">
    <property type="term" value="F:iron-sulfur cluster binding"/>
    <property type="evidence" value="ECO:0007669"/>
    <property type="project" value="UniProtKB-KW"/>
</dbReference>
<comment type="function">
    <text evidence="2">Catalyzes the removal of elemental sulfur atoms from cysteine to produce alanine. Seems to participate in the biosynthesis of the nitrogenase metalloclusters by providing the inorganic sulfur required for the Fe-S core formation.</text>
</comment>
<comment type="caution">
    <text evidence="12">The sequence shown here is derived from an EMBL/GenBank/DDBJ whole genome shotgun (WGS) entry which is preliminary data.</text>
</comment>
<evidence type="ECO:0000256" key="6">
    <source>
        <dbReference type="ARBA" id="ARBA00022723"/>
    </source>
</evidence>
<organism evidence="12 13">
    <name type="scientific">Marinicauda salina</name>
    <dbReference type="NCBI Taxonomy" id="2135793"/>
    <lineage>
        <taxon>Bacteria</taxon>
        <taxon>Pseudomonadati</taxon>
        <taxon>Pseudomonadota</taxon>
        <taxon>Alphaproteobacteria</taxon>
        <taxon>Maricaulales</taxon>
        <taxon>Maricaulaceae</taxon>
        <taxon>Marinicauda</taxon>
    </lineage>
</organism>
<evidence type="ECO:0000256" key="3">
    <source>
        <dbReference type="ARBA" id="ARBA00006490"/>
    </source>
</evidence>
<feature type="domain" description="Aminotransferase class V" evidence="11">
    <location>
        <begin position="4"/>
        <end position="359"/>
    </location>
</feature>
<keyword evidence="13" id="KW-1185">Reference proteome</keyword>
<dbReference type="Proteomes" id="UP000245168">
    <property type="component" value="Unassembled WGS sequence"/>
</dbReference>
<dbReference type="GO" id="GO:0046872">
    <property type="term" value="F:metal ion binding"/>
    <property type="evidence" value="ECO:0007669"/>
    <property type="project" value="UniProtKB-KW"/>
</dbReference>
<dbReference type="Gene3D" id="3.40.640.10">
    <property type="entry name" value="Type I PLP-dependent aspartate aminotransferase-like (Major domain)"/>
    <property type="match status" value="1"/>
</dbReference>
<dbReference type="OrthoDB" id="9808002at2"/>
<dbReference type="Gene3D" id="3.90.1150.10">
    <property type="entry name" value="Aspartate Aminotransferase, domain 1"/>
    <property type="match status" value="1"/>
</dbReference>
<evidence type="ECO:0000259" key="11">
    <source>
        <dbReference type="Pfam" id="PF00266"/>
    </source>
</evidence>
<dbReference type="GO" id="GO:0008483">
    <property type="term" value="F:transaminase activity"/>
    <property type="evidence" value="ECO:0007669"/>
    <property type="project" value="UniProtKB-KW"/>
</dbReference>
<comment type="cofactor">
    <cofactor evidence="1">
        <name>pyridoxal 5'-phosphate</name>
        <dbReference type="ChEBI" id="CHEBI:597326"/>
    </cofactor>
</comment>
<reference evidence="13" key="1">
    <citation type="submission" date="2018-05" db="EMBL/GenBank/DDBJ databases">
        <authorList>
            <person name="Liu B.-T."/>
        </authorList>
    </citation>
    <scope>NUCLEOTIDE SEQUENCE [LARGE SCALE GENOMIC DNA]</scope>
    <source>
        <strain evidence="13">WD6-1</strain>
    </source>
</reference>
<keyword evidence="8" id="KW-0408">Iron</keyword>
<evidence type="ECO:0000313" key="13">
    <source>
        <dbReference type="Proteomes" id="UP000245168"/>
    </source>
</evidence>
<sequence>MKAYLDHNATAPARPEAIEAVAEAMAAVGNPNSVHAEGRAARARLEQARAVIAGALGAMSDELVLTSGGTEADNLALASAETAGATRLIVSSIEHEAVLDPARASDLPTEYMPVTADGVVDLDWLAERLSGWDVERDGPPFVALMAANNETGVIQPVADAARLVREVGGYLHVDAVQVLGKTSFDFASSGAHYAAVSAHKIGGPLGVGALLVKEGAPLSRRQHGGGQEKGRRSGTENVVGAVGFAAAIEAAMNDDLDAIGAMRDRAAALIRDGAPEVRIWGENAPRTPNTLSMSAPGWPGELQVIALDLAGFAISAGSACSSGKTRRSRVLESMGAREDEAGAAVRVSFGRTNTMEEAEGFAAAWLDAYAMARSQSAAV</sequence>
<evidence type="ECO:0000313" key="12">
    <source>
        <dbReference type="EMBL" id="PWE17297.1"/>
    </source>
</evidence>
<dbReference type="PIRSF" id="PIRSF005572">
    <property type="entry name" value="NifS"/>
    <property type="match status" value="1"/>
</dbReference>
<dbReference type="RefSeq" id="WP_109252528.1">
    <property type="nucleotide sequence ID" value="NZ_QEXV01000003.1"/>
</dbReference>
<evidence type="ECO:0000256" key="4">
    <source>
        <dbReference type="ARBA" id="ARBA00013558"/>
    </source>
</evidence>
<dbReference type="PANTHER" id="PTHR11601">
    <property type="entry name" value="CYSTEINE DESULFURYLASE FAMILY MEMBER"/>
    <property type="match status" value="1"/>
</dbReference>
<keyword evidence="7" id="KW-0663">Pyridoxal phosphate</keyword>
<evidence type="ECO:0000256" key="5">
    <source>
        <dbReference type="ARBA" id="ARBA00022679"/>
    </source>
</evidence>
<evidence type="ECO:0000256" key="2">
    <source>
        <dbReference type="ARBA" id="ARBA00003120"/>
    </source>
</evidence>
<dbReference type="EMBL" id="QEXV01000003">
    <property type="protein sequence ID" value="PWE17297.1"/>
    <property type="molecule type" value="Genomic_DNA"/>
</dbReference>
<evidence type="ECO:0000256" key="9">
    <source>
        <dbReference type="ARBA" id="ARBA00023014"/>
    </source>
</evidence>
<dbReference type="PANTHER" id="PTHR11601:SF34">
    <property type="entry name" value="CYSTEINE DESULFURASE"/>
    <property type="match status" value="1"/>
</dbReference>
<dbReference type="GO" id="GO:0031071">
    <property type="term" value="F:cysteine desulfurase activity"/>
    <property type="evidence" value="ECO:0007669"/>
    <property type="project" value="UniProtKB-EC"/>
</dbReference>
<dbReference type="Pfam" id="PF00266">
    <property type="entry name" value="Aminotran_5"/>
    <property type="match status" value="1"/>
</dbReference>
<keyword evidence="9" id="KW-0411">Iron-sulfur</keyword>
<accession>A0A2U2BTG8</accession>
<dbReference type="AlphaFoldDB" id="A0A2U2BTG8"/>
<dbReference type="SUPFAM" id="SSF53383">
    <property type="entry name" value="PLP-dependent transferases"/>
    <property type="match status" value="1"/>
</dbReference>